<dbReference type="Proteomes" id="UP000789901">
    <property type="component" value="Unassembled WGS sequence"/>
</dbReference>
<evidence type="ECO:0000313" key="1">
    <source>
        <dbReference type="EMBL" id="CAG8838993.1"/>
    </source>
</evidence>
<keyword evidence="2" id="KW-1185">Reference proteome</keyword>
<gene>
    <name evidence="1" type="ORF">GMARGA_LOCUS34248</name>
</gene>
<accession>A0ABN7WRV7</accession>
<reference evidence="1 2" key="1">
    <citation type="submission" date="2021-06" db="EMBL/GenBank/DDBJ databases">
        <authorList>
            <person name="Kallberg Y."/>
            <person name="Tangrot J."/>
            <person name="Rosling A."/>
        </authorList>
    </citation>
    <scope>NUCLEOTIDE SEQUENCE [LARGE SCALE GENOMIC DNA]</scope>
    <source>
        <strain evidence="1 2">120-4 pot B 10/14</strain>
    </source>
</reference>
<sequence>KSVSVFHPLPFFSFYEYEIPSNAAAQKAAYEKIKNAKKKIIEFESLFNLVTDINVQYDLSIQIQEHKEVINEYSKKIDTLK</sequence>
<feature type="non-terminal residue" evidence="1">
    <location>
        <position position="1"/>
    </location>
</feature>
<comment type="caution">
    <text evidence="1">The sequence shown here is derived from an EMBL/GenBank/DDBJ whole genome shotgun (WGS) entry which is preliminary data.</text>
</comment>
<dbReference type="EMBL" id="CAJVQB010059444">
    <property type="protein sequence ID" value="CAG8838993.1"/>
    <property type="molecule type" value="Genomic_DNA"/>
</dbReference>
<proteinExistence type="predicted"/>
<protein>
    <submittedName>
        <fullName evidence="1">18503_t:CDS:1</fullName>
    </submittedName>
</protein>
<organism evidence="1 2">
    <name type="scientific">Gigaspora margarita</name>
    <dbReference type="NCBI Taxonomy" id="4874"/>
    <lineage>
        <taxon>Eukaryota</taxon>
        <taxon>Fungi</taxon>
        <taxon>Fungi incertae sedis</taxon>
        <taxon>Mucoromycota</taxon>
        <taxon>Glomeromycotina</taxon>
        <taxon>Glomeromycetes</taxon>
        <taxon>Diversisporales</taxon>
        <taxon>Gigasporaceae</taxon>
        <taxon>Gigaspora</taxon>
    </lineage>
</organism>
<evidence type="ECO:0000313" key="2">
    <source>
        <dbReference type="Proteomes" id="UP000789901"/>
    </source>
</evidence>
<name>A0ABN7WRV7_GIGMA</name>